<dbReference type="OrthoDB" id="123298at2759"/>
<dbReference type="Pfam" id="PF20147">
    <property type="entry name" value="Crinkler"/>
    <property type="match status" value="1"/>
</dbReference>
<evidence type="ECO:0000259" key="5">
    <source>
        <dbReference type="Pfam" id="PF20147"/>
    </source>
</evidence>
<keyword evidence="3" id="KW-0964">Secreted</keyword>
<evidence type="ECO:0000256" key="2">
    <source>
        <dbReference type="ARBA" id="ARBA00004613"/>
    </source>
</evidence>
<feature type="signal peptide" evidence="4">
    <location>
        <begin position="1"/>
        <end position="17"/>
    </location>
</feature>
<name>A0A225UVF7_9STRA</name>
<comment type="caution">
    <text evidence="6">The sequence shown here is derived from an EMBL/GenBank/DDBJ whole genome shotgun (WGS) entry which is preliminary data.</text>
</comment>
<dbReference type="GO" id="GO:0043657">
    <property type="term" value="C:host cell"/>
    <property type="evidence" value="ECO:0007669"/>
    <property type="project" value="UniProtKB-SubCell"/>
</dbReference>
<evidence type="ECO:0000256" key="3">
    <source>
        <dbReference type="ARBA" id="ARBA00022525"/>
    </source>
</evidence>
<protein>
    <submittedName>
        <fullName evidence="6">Serine/threonine protein kinase</fullName>
    </submittedName>
</protein>
<keyword evidence="4" id="KW-0732">Signal</keyword>
<accession>A0A225UVF7</accession>
<dbReference type="EMBL" id="NBNE01011074">
    <property type="protein sequence ID" value="OWY96912.1"/>
    <property type="molecule type" value="Genomic_DNA"/>
</dbReference>
<keyword evidence="7" id="KW-1185">Reference proteome</keyword>
<keyword evidence="6" id="KW-0808">Transferase</keyword>
<evidence type="ECO:0000313" key="6">
    <source>
        <dbReference type="EMBL" id="OWY96912.1"/>
    </source>
</evidence>
<dbReference type="GO" id="GO:0004674">
    <property type="term" value="F:protein serine/threonine kinase activity"/>
    <property type="evidence" value="ECO:0007669"/>
    <property type="project" value="UniProtKB-KW"/>
</dbReference>
<gene>
    <name evidence="6" type="ORF">PHMEG_00032698</name>
</gene>
<organism evidence="6 7">
    <name type="scientific">Phytophthora megakarya</name>
    <dbReference type="NCBI Taxonomy" id="4795"/>
    <lineage>
        <taxon>Eukaryota</taxon>
        <taxon>Sar</taxon>
        <taxon>Stramenopiles</taxon>
        <taxon>Oomycota</taxon>
        <taxon>Peronosporomycetes</taxon>
        <taxon>Peronosporales</taxon>
        <taxon>Peronosporaceae</taxon>
        <taxon>Phytophthora</taxon>
    </lineage>
</organism>
<sequence length="186" mass="20848">MVTLFCAIVSVTGSVFAIDIDSSKAVNHLKDAKKYQFAAAELQLLLVKIDATIDLWRFKKVSTTSASRQVPVNDRLSQIASTMDITGELSSIWKTIFKPETRDTFSDITTGIVRSVIDPLVSGLEFAPESMFHHLWDSLIAMLLRSVSDGNFHHNRNISNIAAPYRPKLCFYYPDSNVCVFRGDEK</sequence>
<evidence type="ECO:0000256" key="4">
    <source>
        <dbReference type="SAM" id="SignalP"/>
    </source>
</evidence>
<dbReference type="AlphaFoldDB" id="A0A225UVF7"/>
<comment type="subcellular location">
    <subcellularLocation>
        <location evidence="1">Host cell</location>
    </subcellularLocation>
    <subcellularLocation>
        <location evidence="2">Secreted</location>
    </subcellularLocation>
</comment>
<dbReference type="GO" id="GO:0005576">
    <property type="term" value="C:extracellular region"/>
    <property type="evidence" value="ECO:0007669"/>
    <property type="project" value="UniProtKB-SubCell"/>
</dbReference>
<keyword evidence="6" id="KW-0418">Kinase</keyword>
<keyword evidence="6" id="KW-0723">Serine/threonine-protein kinase</keyword>
<proteinExistence type="predicted"/>
<evidence type="ECO:0000313" key="7">
    <source>
        <dbReference type="Proteomes" id="UP000198211"/>
    </source>
</evidence>
<feature type="chain" id="PRO_5013076012" evidence="4">
    <location>
        <begin position="18"/>
        <end position="186"/>
    </location>
</feature>
<evidence type="ECO:0000256" key="1">
    <source>
        <dbReference type="ARBA" id="ARBA00004340"/>
    </source>
</evidence>
<dbReference type="Proteomes" id="UP000198211">
    <property type="component" value="Unassembled WGS sequence"/>
</dbReference>
<dbReference type="InterPro" id="IPR045379">
    <property type="entry name" value="Crinkler_N"/>
</dbReference>
<feature type="domain" description="Crinkler effector protein N-terminal" evidence="5">
    <location>
        <begin position="2"/>
        <end position="94"/>
    </location>
</feature>
<reference evidence="7" key="1">
    <citation type="submission" date="2017-03" db="EMBL/GenBank/DDBJ databases">
        <title>Phytopthora megakarya and P. palmivora, two closely related causual agents of cacao black pod achieved similar genome size and gene model numbers by different mechanisms.</title>
        <authorList>
            <person name="Ali S."/>
            <person name="Shao J."/>
            <person name="Larry D.J."/>
            <person name="Kronmiller B."/>
            <person name="Shen D."/>
            <person name="Strem M.D."/>
            <person name="Melnick R.L."/>
            <person name="Guiltinan M.J."/>
            <person name="Tyler B.M."/>
            <person name="Meinhardt L.W."/>
            <person name="Bailey B.A."/>
        </authorList>
    </citation>
    <scope>NUCLEOTIDE SEQUENCE [LARGE SCALE GENOMIC DNA]</scope>
    <source>
        <strain evidence="7">zdho120</strain>
    </source>
</reference>